<dbReference type="Gene3D" id="3.40.33.10">
    <property type="entry name" value="CAP"/>
    <property type="match status" value="1"/>
</dbReference>
<dbReference type="Pfam" id="PF00188">
    <property type="entry name" value="CAP"/>
    <property type="match status" value="1"/>
</dbReference>
<evidence type="ECO:0000259" key="3">
    <source>
        <dbReference type="SMART" id="SM00198"/>
    </source>
</evidence>
<feature type="region of interest" description="Disordered" evidence="1">
    <location>
        <begin position="118"/>
        <end position="152"/>
    </location>
</feature>
<organism evidence="4 5">
    <name type="scientific">Lasiodiplodia hormozganensis</name>
    <dbReference type="NCBI Taxonomy" id="869390"/>
    <lineage>
        <taxon>Eukaryota</taxon>
        <taxon>Fungi</taxon>
        <taxon>Dikarya</taxon>
        <taxon>Ascomycota</taxon>
        <taxon>Pezizomycotina</taxon>
        <taxon>Dothideomycetes</taxon>
        <taxon>Dothideomycetes incertae sedis</taxon>
        <taxon>Botryosphaeriales</taxon>
        <taxon>Botryosphaeriaceae</taxon>
        <taxon>Lasiodiplodia</taxon>
    </lineage>
</organism>
<dbReference type="Proteomes" id="UP001175001">
    <property type="component" value="Unassembled WGS sequence"/>
</dbReference>
<dbReference type="SUPFAM" id="SSF55797">
    <property type="entry name" value="PR-1-like"/>
    <property type="match status" value="1"/>
</dbReference>
<accession>A0AA39YYT5</accession>
<evidence type="ECO:0000313" key="5">
    <source>
        <dbReference type="Proteomes" id="UP001175001"/>
    </source>
</evidence>
<dbReference type="InterPro" id="IPR001283">
    <property type="entry name" value="CRISP-related"/>
</dbReference>
<reference evidence="4" key="1">
    <citation type="submission" date="2023-06" db="EMBL/GenBank/DDBJ databases">
        <title>Multi-omics analyses reveal the molecular pathogenesis toolkit of Lasiodiplodia hormozganensis, a cross-kingdom pathogen.</title>
        <authorList>
            <person name="Felix C."/>
            <person name="Meneses R."/>
            <person name="Goncalves M.F.M."/>
            <person name="Tilleman L."/>
            <person name="Duarte A.S."/>
            <person name="Jorrin-Novo J.V."/>
            <person name="Van De Peer Y."/>
            <person name="Deforce D."/>
            <person name="Van Nieuwerburgh F."/>
            <person name="Esteves A.C."/>
            <person name="Alves A."/>
        </authorList>
    </citation>
    <scope>NUCLEOTIDE SEQUENCE</scope>
    <source>
        <strain evidence="4">CBS 339.90</strain>
    </source>
</reference>
<keyword evidence="2" id="KW-0732">Signal</keyword>
<dbReference type="SMART" id="SM00198">
    <property type="entry name" value="SCP"/>
    <property type="match status" value="1"/>
</dbReference>
<protein>
    <submittedName>
        <fullName evidence="4">Pathogenesis-related protein</fullName>
    </submittedName>
</protein>
<dbReference type="PANTHER" id="PTHR10334">
    <property type="entry name" value="CYSTEINE-RICH SECRETORY PROTEIN-RELATED"/>
    <property type="match status" value="1"/>
</dbReference>
<dbReference type="CDD" id="cd05380">
    <property type="entry name" value="CAP_euk"/>
    <property type="match status" value="1"/>
</dbReference>
<dbReference type="AlphaFoldDB" id="A0AA39YYT5"/>
<dbReference type="EMBL" id="JAUJDW010000010">
    <property type="protein sequence ID" value="KAK0660625.1"/>
    <property type="molecule type" value="Genomic_DNA"/>
</dbReference>
<feature type="signal peptide" evidence="2">
    <location>
        <begin position="1"/>
        <end position="17"/>
    </location>
</feature>
<proteinExistence type="predicted"/>
<gene>
    <name evidence="4" type="ORF">DIS24_g3252</name>
</gene>
<keyword evidence="5" id="KW-1185">Reference proteome</keyword>
<feature type="chain" id="PRO_5041340381" evidence="2">
    <location>
        <begin position="18"/>
        <end position="369"/>
    </location>
</feature>
<dbReference type="InterPro" id="IPR035940">
    <property type="entry name" value="CAP_sf"/>
</dbReference>
<name>A0AA39YYT5_9PEZI</name>
<evidence type="ECO:0000313" key="4">
    <source>
        <dbReference type="EMBL" id="KAK0660625.1"/>
    </source>
</evidence>
<evidence type="ECO:0000256" key="2">
    <source>
        <dbReference type="SAM" id="SignalP"/>
    </source>
</evidence>
<comment type="caution">
    <text evidence="4">The sequence shown here is derived from an EMBL/GenBank/DDBJ whole genome shotgun (WGS) entry which is preliminary data.</text>
</comment>
<dbReference type="InterPro" id="IPR014044">
    <property type="entry name" value="CAP_dom"/>
</dbReference>
<feature type="compositionally biased region" description="Low complexity" evidence="1">
    <location>
        <begin position="132"/>
        <end position="152"/>
    </location>
</feature>
<feature type="domain" description="SCP" evidence="3">
    <location>
        <begin position="184"/>
        <end position="331"/>
    </location>
</feature>
<evidence type="ECO:0000256" key="1">
    <source>
        <dbReference type="SAM" id="MobiDB-lite"/>
    </source>
</evidence>
<sequence>MRSSALIAASLASNALAVPMLNKRGVVVTDLDIVTVTKYVTATGPCPTTGVTNTIAVTQEAVTSSMVEVTSYTSVAETPAVVVPAPVSSVVAGFTSVVESISSAVESVATSIYVAPSSEPAPVTTTASPTYAPVTSEAPSSTPSPSTTEAATTSSVAGGFSSYSFCPTTSVVSTASLTAQPTGTVQRKWLAYHNAHRANHTDGCSMYWDYDLEAKAQESANTCVYEHTVSSTDNFGQNMGQFQYTTSVGTVNDTTMDNSPAFFSNMYYEEYNDFGPYWGSASVPTEGPNILHFTQMVWKNSFSVGCATAKCSNDQQMITFCNYRSRGNILDEYGTNVPLFIDSPHKPLCAEISSDATDGSCITDAELGI</sequence>
<dbReference type="PRINTS" id="PR00837">
    <property type="entry name" value="V5TPXLIKE"/>
</dbReference>